<dbReference type="KEGG" id="pbf:CFX0092_A2868"/>
<dbReference type="InterPro" id="IPR000582">
    <property type="entry name" value="Acyl-CoA-binding_protein"/>
</dbReference>
<dbReference type="GO" id="GO:0000062">
    <property type="term" value="F:fatty-acyl-CoA binding"/>
    <property type="evidence" value="ECO:0007669"/>
    <property type="project" value="InterPro"/>
</dbReference>
<evidence type="ECO:0000313" key="3">
    <source>
        <dbReference type="EMBL" id="CUS04746.2"/>
    </source>
</evidence>
<dbReference type="RefSeq" id="WP_095044040.1">
    <property type="nucleotide sequence ID" value="NZ_LN890655.1"/>
</dbReference>
<evidence type="ECO:0000313" key="4">
    <source>
        <dbReference type="Proteomes" id="UP000215027"/>
    </source>
</evidence>
<reference evidence="3" key="1">
    <citation type="submission" date="2016-01" db="EMBL/GenBank/DDBJ databases">
        <authorList>
            <person name="Mcilroy J.S."/>
            <person name="Karst M S."/>
            <person name="Albertsen M."/>
        </authorList>
    </citation>
    <scope>NUCLEOTIDE SEQUENCE</scope>
    <source>
        <strain evidence="3">Cfx-K</strain>
    </source>
</reference>
<dbReference type="AlphaFoldDB" id="A0A160T3X3"/>
<dbReference type="PANTHER" id="PTHR23310">
    <property type="entry name" value="ACYL-COA-BINDING PROTEIN, ACBP"/>
    <property type="match status" value="1"/>
</dbReference>
<evidence type="ECO:0000256" key="1">
    <source>
        <dbReference type="ARBA" id="ARBA00023121"/>
    </source>
</evidence>
<organism evidence="3 4">
    <name type="scientific">Candidatus Promineifilum breve</name>
    <dbReference type="NCBI Taxonomy" id="1806508"/>
    <lineage>
        <taxon>Bacteria</taxon>
        <taxon>Bacillati</taxon>
        <taxon>Chloroflexota</taxon>
        <taxon>Ardenticatenia</taxon>
        <taxon>Candidatus Promineifilales</taxon>
        <taxon>Candidatus Promineifilaceae</taxon>
        <taxon>Candidatus Promineifilum</taxon>
    </lineage>
</organism>
<accession>A0A160T3X3</accession>
<dbReference type="Gene3D" id="1.20.80.10">
    <property type="match status" value="1"/>
</dbReference>
<dbReference type="SUPFAM" id="SSF47027">
    <property type="entry name" value="Acyl-CoA binding protein"/>
    <property type="match status" value="1"/>
</dbReference>
<protein>
    <submittedName>
        <fullName evidence="3">Acyl-coA-binding protein, ACBP</fullName>
    </submittedName>
</protein>
<gene>
    <name evidence="3" type="ORF">CFX0092_A2868</name>
</gene>
<dbReference type="PANTHER" id="PTHR23310:SF62">
    <property type="entry name" value="ACYL-COA BINDING PROTEIN 1, ISOFORM A"/>
    <property type="match status" value="1"/>
</dbReference>
<evidence type="ECO:0000259" key="2">
    <source>
        <dbReference type="PROSITE" id="PS51228"/>
    </source>
</evidence>
<dbReference type="PRINTS" id="PR00689">
    <property type="entry name" value="ACOABINDINGP"/>
</dbReference>
<feature type="domain" description="ACB" evidence="2">
    <location>
        <begin position="4"/>
        <end position="85"/>
    </location>
</feature>
<keyword evidence="4" id="KW-1185">Reference proteome</keyword>
<dbReference type="Proteomes" id="UP000215027">
    <property type="component" value="Chromosome I"/>
</dbReference>
<dbReference type="EMBL" id="LN890655">
    <property type="protein sequence ID" value="CUS04746.2"/>
    <property type="molecule type" value="Genomic_DNA"/>
</dbReference>
<name>A0A160T3X3_9CHLR</name>
<dbReference type="Pfam" id="PF00887">
    <property type="entry name" value="ACBP"/>
    <property type="match status" value="1"/>
</dbReference>
<dbReference type="InterPro" id="IPR014352">
    <property type="entry name" value="FERM/acyl-CoA-bd_prot_sf"/>
</dbReference>
<dbReference type="GO" id="GO:0006631">
    <property type="term" value="P:fatty acid metabolic process"/>
    <property type="evidence" value="ECO:0007669"/>
    <property type="project" value="TreeGrafter"/>
</dbReference>
<dbReference type="OrthoDB" id="5625302at2"/>
<sequence>MTTLQDQFDAAAQTAMNLPTRPDNETMLRLYALFKQAKSGDATGNRPGMFDMVGRAKYDAWAGLKGMAPEAAMQAYVDLVTSLNN</sequence>
<keyword evidence="1" id="KW-0446">Lipid-binding</keyword>
<proteinExistence type="predicted"/>
<dbReference type="PROSITE" id="PS51228">
    <property type="entry name" value="ACB_2"/>
    <property type="match status" value="1"/>
</dbReference>
<dbReference type="InterPro" id="IPR035984">
    <property type="entry name" value="Acyl-CoA-binding_sf"/>
</dbReference>